<dbReference type="InterPro" id="IPR001387">
    <property type="entry name" value="Cro/C1-type_HTH"/>
</dbReference>
<accession>A0ABW3DKZ1</accession>
<dbReference type="CDD" id="cd00093">
    <property type="entry name" value="HTH_XRE"/>
    <property type="match status" value="1"/>
</dbReference>
<organism evidence="2 3">
    <name type="scientific">Streptosporangium algeriense</name>
    <dbReference type="NCBI Taxonomy" id="1682748"/>
    <lineage>
        <taxon>Bacteria</taxon>
        <taxon>Bacillati</taxon>
        <taxon>Actinomycetota</taxon>
        <taxon>Actinomycetes</taxon>
        <taxon>Streptosporangiales</taxon>
        <taxon>Streptosporangiaceae</taxon>
        <taxon>Streptosporangium</taxon>
    </lineage>
</organism>
<keyword evidence="3" id="KW-1185">Reference proteome</keyword>
<evidence type="ECO:0000313" key="3">
    <source>
        <dbReference type="Proteomes" id="UP001597024"/>
    </source>
</evidence>
<protein>
    <submittedName>
        <fullName evidence="2">Helix-turn-helix domain-containing protein</fullName>
    </submittedName>
</protein>
<proteinExistence type="predicted"/>
<dbReference type="Proteomes" id="UP001597024">
    <property type="component" value="Unassembled WGS sequence"/>
</dbReference>
<dbReference type="Pfam" id="PF13560">
    <property type="entry name" value="HTH_31"/>
    <property type="match status" value="1"/>
</dbReference>
<dbReference type="SMART" id="SM00530">
    <property type="entry name" value="HTH_XRE"/>
    <property type="match status" value="1"/>
</dbReference>
<evidence type="ECO:0000259" key="1">
    <source>
        <dbReference type="PROSITE" id="PS50943"/>
    </source>
</evidence>
<reference evidence="3" key="1">
    <citation type="journal article" date="2019" name="Int. J. Syst. Evol. Microbiol.">
        <title>The Global Catalogue of Microorganisms (GCM) 10K type strain sequencing project: providing services to taxonomists for standard genome sequencing and annotation.</title>
        <authorList>
            <consortium name="The Broad Institute Genomics Platform"/>
            <consortium name="The Broad Institute Genome Sequencing Center for Infectious Disease"/>
            <person name="Wu L."/>
            <person name="Ma J."/>
        </authorList>
    </citation>
    <scope>NUCLEOTIDE SEQUENCE [LARGE SCALE GENOMIC DNA]</scope>
    <source>
        <strain evidence="3">CCUG 62974</strain>
    </source>
</reference>
<feature type="domain" description="HTH cro/C1-type" evidence="1">
    <location>
        <begin position="14"/>
        <end position="68"/>
    </location>
</feature>
<dbReference type="Pfam" id="PF19054">
    <property type="entry name" value="DUF5753"/>
    <property type="match status" value="1"/>
</dbReference>
<dbReference type="Gene3D" id="1.10.260.40">
    <property type="entry name" value="lambda repressor-like DNA-binding domains"/>
    <property type="match status" value="1"/>
</dbReference>
<dbReference type="EMBL" id="JBHTHX010000051">
    <property type="protein sequence ID" value="MFD0883587.1"/>
    <property type="molecule type" value="Genomic_DNA"/>
</dbReference>
<sequence>MQNTVRQRRLAREIRALRETAGWTTTEAAAHLSWSKSRLNRLETGAAKLTEQDVTTICDVYGVTTPVRAALIQLAQDGTRRGWWTAYSDVFAGSYVGLEDEAHVIKEWGVQLVPGLLQTEDYAREVISTGLEDGDAEQVHRRVMARMARRTLLGRPNPPTLHAVLDEAVLHRPIGGQEVMREQLRTLLIAARKPNVTVQVLPFAAGIHAGMDGAYIILEYPNPADDVAYIAGTVGDVYVDNPDHVKRYKVSFERICEEALTPDASEVMIAQAIKE</sequence>
<dbReference type="InterPro" id="IPR010982">
    <property type="entry name" value="Lambda_DNA-bd_dom_sf"/>
</dbReference>
<dbReference type="InterPro" id="IPR043917">
    <property type="entry name" value="DUF5753"/>
</dbReference>
<name>A0ABW3DKZ1_9ACTN</name>
<dbReference type="PROSITE" id="PS50943">
    <property type="entry name" value="HTH_CROC1"/>
    <property type="match status" value="1"/>
</dbReference>
<dbReference type="SUPFAM" id="SSF47413">
    <property type="entry name" value="lambda repressor-like DNA-binding domains"/>
    <property type="match status" value="1"/>
</dbReference>
<comment type="caution">
    <text evidence="2">The sequence shown here is derived from an EMBL/GenBank/DDBJ whole genome shotgun (WGS) entry which is preliminary data.</text>
</comment>
<gene>
    <name evidence="2" type="ORF">ACFQ08_03300</name>
</gene>
<evidence type="ECO:0000313" key="2">
    <source>
        <dbReference type="EMBL" id="MFD0883587.1"/>
    </source>
</evidence>